<proteinExistence type="predicted"/>
<evidence type="ECO:0000313" key="3">
    <source>
        <dbReference type="Proteomes" id="UP001189429"/>
    </source>
</evidence>
<feature type="compositionally biased region" description="Low complexity" evidence="1">
    <location>
        <begin position="88"/>
        <end position="100"/>
    </location>
</feature>
<evidence type="ECO:0000313" key="2">
    <source>
        <dbReference type="EMBL" id="CAK0861306.1"/>
    </source>
</evidence>
<reference evidence="2" key="1">
    <citation type="submission" date="2023-10" db="EMBL/GenBank/DDBJ databases">
        <authorList>
            <person name="Chen Y."/>
            <person name="Shah S."/>
            <person name="Dougan E. K."/>
            <person name="Thang M."/>
            <person name="Chan C."/>
        </authorList>
    </citation>
    <scope>NUCLEOTIDE SEQUENCE [LARGE SCALE GENOMIC DNA]</scope>
</reference>
<feature type="region of interest" description="Disordered" evidence="1">
    <location>
        <begin position="1"/>
        <end position="116"/>
    </location>
</feature>
<dbReference type="Proteomes" id="UP001189429">
    <property type="component" value="Unassembled WGS sequence"/>
</dbReference>
<name>A0ABN9UN10_9DINO</name>
<protein>
    <submittedName>
        <fullName evidence="2">Uncharacterized protein</fullName>
    </submittedName>
</protein>
<evidence type="ECO:0000256" key="1">
    <source>
        <dbReference type="SAM" id="MobiDB-lite"/>
    </source>
</evidence>
<sequence>MAGSFFGEVRKQGETLQAEQKAQRERLATKKRRIGEDEAAPGCGDSAVASGHASGDVAQARPDAGTEDPPKQAGPAVDESATEKLKSAAKASVTAASTLSPGKEIARGAQKEASSG</sequence>
<gene>
    <name evidence="2" type="ORF">PCOR1329_LOCUS50014</name>
</gene>
<organism evidence="2 3">
    <name type="scientific">Prorocentrum cordatum</name>
    <dbReference type="NCBI Taxonomy" id="2364126"/>
    <lineage>
        <taxon>Eukaryota</taxon>
        <taxon>Sar</taxon>
        <taxon>Alveolata</taxon>
        <taxon>Dinophyceae</taxon>
        <taxon>Prorocentrales</taxon>
        <taxon>Prorocentraceae</taxon>
        <taxon>Prorocentrum</taxon>
    </lineage>
</organism>
<dbReference type="EMBL" id="CAUYUJ010016059">
    <property type="protein sequence ID" value="CAK0861306.1"/>
    <property type="molecule type" value="Genomic_DNA"/>
</dbReference>
<keyword evidence="3" id="KW-1185">Reference proteome</keyword>
<accession>A0ABN9UN10</accession>
<comment type="caution">
    <text evidence="2">The sequence shown here is derived from an EMBL/GenBank/DDBJ whole genome shotgun (WGS) entry which is preliminary data.</text>
</comment>